<dbReference type="Pfam" id="PF09986">
    <property type="entry name" value="DUF2225"/>
    <property type="match status" value="1"/>
</dbReference>
<dbReference type="InterPro" id="IPR019734">
    <property type="entry name" value="TPR_rpt"/>
</dbReference>
<dbReference type="EMBL" id="JAPYYP010000007">
    <property type="protein sequence ID" value="MDA5108394.1"/>
    <property type="molecule type" value="Genomic_DNA"/>
</dbReference>
<dbReference type="Proteomes" id="UP001151071">
    <property type="component" value="Unassembled WGS sequence"/>
</dbReference>
<dbReference type="InterPro" id="IPR011990">
    <property type="entry name" value="TPR-like_helical_dom_sf"/>
</dbReference>
<accession>A0A9X3Z381</accession>
<dbReference type="AlphaFoldDB" id="A0A9X3Z381"/>
<protein>
    <submittedName>
        <fullName evidence="2">DUF2225 domain-containing protein</fullName>
    </submittedName>
</protein>
<dbReference type="InterPro" id="IPR018708">
    <property type="entry name" value="DUF2225"/>
</dbReference>
<dbReference type="SUPFAM" id="SSF48452">
    <property type="entry name" value="TPR-like"/>
    <property type="match status" value="1"/>
</dbReference>
<keyword evidence="3" id="KW-1185">Reference proteome</keyword>
<comment type="caution">
    <text evidence="2">The sequence shown here is derived from an EMBL/GenBank/DDBJ whole genome shotgun (WGS) entry which is preliminary data.</text>
</comment>
<sequence>MMDHASALYDKKCSCLHCGTAFTTKRVRSGALAMLKRDSDFCTYYKEQSLNPIRYTVAVCPQCGFAFTDQFAPRLSPAHKKLVAERIAAKWTRKDLGAERSPAEAIAAYKLAIYAAELTGQAHSVKAGLYLRLAWLYRFEGDAEEQRCLQQAVDEYEQSYIHSDYALGDKDMSEVRLLYLIGELMRRVGKYDKAIHYFSKVLAFRGRTIETGMLQMAQDQWAQARDEHKRQQQKREQPTTVD</sequence>
<evidence type="ECO:0000313" key="3">
    <source>
        <dbReference type="Proteomes" id="UP001151071"/>
    </source>
</evidence>
<gene>
    <name evidence="2" type="ORF">O3V59_08475</name>
</gene>
<proteinExistence type="predicted"/>
<organism evidence="2 3">
    <name type="scientific">Brevibacillus thermoruber</name>
    <dbReference type="NCBI Taxonomy" id="33942"/>
    <lineage>
        <taxon>Bacteria</taxon>
        <taxon>Bacillati</taxon>
        <taxon>Bacillota</taxon>
        <taxon>Bacilli</taxon>
        <taxon>Bacillales</taxon>
        <taxon>Paenibacillaceae</taxon>
        <taxon>Brevibacillus</taxon>
    </lineage>
</organism>
<reference evidence="2" key="1">
    <citation type="submission" date="2022-12" db="EMBL/GenBank/DDBJ databases">
        <title>Draft genome sequence of the thermophilic strain Brevibacillus thermoruber HT42, isolated from Los Humeros, Puebla, Mexico, with biotechnological potential.</title>
        <authorList>
            <person name="Lara Sanchez J."/>
            <person name="Solis Palacios R."/>
            <person name="Bustos Baena A.S."/>
            <person name="Ruz Baez A.E."/>
            <person name="Espinosa Luna G."/>
            <person name="Oliart Ros R.M."/>
        </authorList>
    </citation>
    <scope>NUCLEOTIDE SEQUENCE</scope>
    <source>
        <strain evidence="2">HT42</strain>
    </source>
</reference>
<feature type="repeat" description="TPR" evidence="1">
    <location>
        <begin position="175"/>
        <end position="208"/>
    </location>
</feature>
<evidence type="ECO:0000256" key="1">
    <source>
        <dbReference type="PROSITE-ProRule" id="PRU00339"/>
    </source>
</evidence>
<keyword evidence="1" id="KW-0802">TPR repeat</keyword>
<dbReference type="PROSITE" id="PS50005">
    <property type="entry name" value="TPR"/>
    <property type="match status" value="1"/>
</dbReference>
<name>A0A9X3Z381_9BACL</name>
<evidence type="ECO:0000313" key="2">
    <source>
        <dbReference type="EMBL" id="MDA5108394.1"/>
    </source>
</evidence>
<dbReference type="RefSeq" id="WP_271139908.1">
    <property type="nucleotide sequence ID" value="NZ_JAPYYP010000007.1"/>
</dbReference>
<dbReference type="Gene3D" id="1.25.40.10">
    <property type="entry name" value="Tetratricopeptide repeat domain"/>
    <property type="match status" value="1"/>
</dbReference>